<accession>A0A512DGJ5</accession>
<name>A0A512DGJ5_9CELL</name>
<organism evidence="1 2">
    <name type="scientific">Cellulomonas aerilata</name>
    <dbReference type="NCBI Taxonomy" id="515326"/>
    <lineage>
        <taxon>Bacteria</taxon>
        <taxon>Bacillati</taxon>
        <taxon>Actinomycetota</taxon>
        <taxon>Actinomycetes</taxon>
        <taxon>Micrococcales</taxon>
        <taxon>Cellulomonadaceae</taxon>
        <taxon>Cellulomonas</taxon>
    </lineage>
</organism>
<keyword evidence="2" id="KW-1185">Reference proteome</keyword>
<dbReference type="GO" id="GO:0016020">
    <property type="term" value="C:membrane"/>
    <property type="evidence" value="ECO:0007669"/>
    <property type="project" value="InterPro"/>
</dbReference>
<reference evidence="1 2" key="1">
    <citation type="submission" date="2019-07" db="EMBL/GenBank/DDBJ databases">
        <title>Whole genome shotgun sequence of Cellulomonas aerilata NBRC 106308.</title>
        <authorList>
            <person name="Hosoyama A."/>
            <person name="Uohara A."/>
            <person name="Ohji S."/>
            <person name="Ichikawa N."/>
        </authorList>
    </citation>
    <scope>NUCLEOTIDE SEQUENCE [LARGE SCALE GENOMIC DNA]</scope>
    <source>
        <strain evidence="1 2">NBRC 106308</strain>
    </source>
</reference>
<protein>
    <recommendedName>
        <fullName evidence="3">Copper transporter MctB</fullName>
    </recommendedName>
</protein>
<evidence type="ECO:0008006" key="3">
    <source>
        <dbReference type="Google" id="ProtNLM"/>
    </source>
</evidence>
<sequence length="349" mass="35267">MIDFRYHIVSLISVFLALAVGIALGAGPLEQTIGNTLTGQVEVLRQDRDALRAELDRSRTTADRQGVFLEGAAPRLLAGTLTDRRVAVVSLGAVDEESRVGVEEQLADAGATVSARVQVTDLWTDPTLRSFRQALAANLVTYLDPAPATGAGTEAELAEALAQGLTGADPAAPDQLSEPAGIILELLASGESELITVAEPVAAPADAVVVLVADQPEAQDEDDAAPEPDADVVAAHVAIVSAAEARSEGAVLAGDTTVPGDLVTTVLADGDLAAGLSTVTGFGTVTGQVSVPLALNAHIGGRVGHYGFADGLTAVPEPVTLPAVVRTPVVPEAAPAPAEAPADAETSAG</sequence>
<dbReference type="Proteomes" id="UP000321181">
    <property type="component" value="Unassembled WGS sequence"/>
</dbReference>
<gene>
    <name evidence="1" type="ORF">CAE01nite_30350</name>
</gene>
<dbReference type="EMBL" id="BJYY01000019">
    <property type="protein sequence ID" value="GEO35310.1"/>
    <property type="molecule type" value="Genomic_DNA"/>
</dbReference>
<dbReference type="OrthoDB" id="4350157at2"/>
<dbReference type="GO" id="GO:0055070">
    <property type="term" value="P:copper ion homeostasis"/>
    <property type="evidence" value="ECO:0007669"/>
    <property type="project" value="InterPro"/>
</dbReference>
<dbReference type="InterPro" id="IPR021522">
    <property type="entry name" value="MctB"/>
</dbReference>
<dbReference type="Pfam" id="PF11382">
    <property type="entry name" value="MctB"/>
    <property type="match status" value="1"/>
</dbReference>
<proteinExistence type="predicted"/>
<dbReference type="RefSeq" id="WP_146906277.1">
    <property type="nucleotide sequence ID" value="NZ_BAAARM010000005.1"/>
</dbReference>
<evidence type="ECO:0000313" key="1">
    <source>
        <dbReference type="EMBL" id="GEO35310.1"/>
    </source>
</evidence>
<evidence type="ECO:0000313" key="2">
    <source>
        <dbReference type="Proteomes" id="UP000321181"/>
    </source>
</evidence>
<dbReference type="AlphaFoldDB" id="A0A512DGJ5"/>
<comment type="caution">
    <text evidence="1">The sequence shown here is derived from an EMBL/GenBank/DDBJ whole genome shotgun (WGS) entry which is preliminary data.</text>
</comment>